<accession>A0A841SZP7</accession>
<comment type="caution">
    <text evidence="2">The sequence shown here is derived from an EMBL/GenBank/DDBJ whole genome shotgun (WGS) entry which is preliminary data.</text>
</comment>
<keyword evidence="3" id="KW-1185">Reference proteome</keyword>
<sequence length="166" mass="18750">MAEEWLVPEPNRRMYVRIRLASGMKASIRIVWVSASGVRSSPGTVLLLDLSPGGCGFVSALLFPAAPGIGLEIEWDAGCNRMRIVGQIVWSRREGNLYRHGMRFLEMSVRDRVHLLQELGRLLTEQCPGQSKIHTLYREQCGRCLTQMTAEEKIRGEVLWNEHSDG</sequence>
<dbReference type="AlphaFoldDB" id="A0A841SZP7"/>
<dbReference type="Pfam" id="PF07238">
    <property type="entry name" value="PilZ"/>
    <property type="match status" value="1"/>
</dbReference>
<dbReference type="SUPFAM" id="SSF141371">
    <property type="entry name" value="PilZ domain-like"/>
    <property type="match status" value="1"/>
</dbReference>
<feature type="domain" description="PilZ" evidence="1">
    <location>
        <begin position="11"/>
        <end position="117"/>
    </location>
</feature>
<dbReference type="EMBL" id="JACJVQ010000011">
    <property type="protein sequence ID" value="MBB6635107.1"/>
    <property type="molecule type" value="Genomic_DNA"/>
</dbReference>
<dbReference type="Gene3D" id="2.40.10.220">
    <property type="entry name" value="predicted glycosyltransferase like domains"/>
    <property type="match status" value="1"/>
</dbReference>
<protein>
    <submittedName>
        <fullName evidence="2">PilZ domain-containing protein</fullName>
    </submittedName>
</protein>
<dbReference type="Proteomes" id="UP000535838">
    <property type="component" value="Unassembled WGS sequence"/>
</dbReference>
<organism evidence="2 3">
    <name type="scientific">Cohnella thailandensis</name>
    <dbReference type="NCBI Taxonomy" id="557557"/>
    <lineage>
        <taxon>Bacteria</taxon>
        <taxon>Bacillati</taxon>
        <taxon>Bacillota</taxon>
        <taxon>Bacilli</taxon>
        <taxon>Bacillales</taxon>
        <taxon>Paenibacillaceae</taxon>
        <taxon>Cohnella</taxon>
    </lineage>
</organism>
<evidence type="ECO:0000259" key="1">
    <source>
        <dbReference type="Pfam" id="PF07238"/>
    </source>
</evidence>
<evidence type="ECO:0000313" key="3">
    <source>
        <dbReference type="Proteomes" id="UP000535838"/>
    </source>
</evidence>
<reference evidence="2 3" key="1">
    <citation type="submission" date="2020-08" db="EMBL/GenBank/DDBJ databases">
        <title>Cohnella phylogeny.</title>
        <authorList>
            <person name="Dunlap C."/>
        </authorList>
    </citation>
    <scope>NUCLEOTIDE SEQUENCE [LARGE SCALE GENOMIC DNA]</scope>
    <source>
        <strain evidence="2 3">DSM 25241</strain>
    </source>
</reference>
<dbReference type="RefSeq" id="WP_185120352.1">
    <property type="nucleotide sequence ID" value="NZ_JACJVQ010000011.1"/>
</dbReference>
<proteinExistence type="predicted"/>
<dbReference type="InterPro" id="IPR009875">
    <property type="entry name" value="PilZ_domain"/>
</dbReference>
<name>A0A841SZP7_9BACL</name>
<gene>
    <name evidence="2" type="ORF">H7B67_13385</name>
</gene>
<dbReference type="GO" id="GO:0035438">
    <property type="term" value="F:cyclic-di-GMP binding"/>
    <property type="evidence" value="ECO:0007669"/>
    <property type="project" value="InterPro"/>
</dbReference>
<evidence type="ECO:0000313" key="2">
    <source>
        <dbReference type="EMBL" id="MBB6635107.1"/>
    </source>
</evidence>